<dbReference type="GeneID" id="68095942"/>
<evidence type="ECO:0000256" key="1">
    <source>
        <dbReference type="SAM" id="MobiDB-lite"/>
    </source>
</evidence>
<keyword evidence="4" id="KW-1185">Reference proteome</keyword>
<dbReference type="AlphaFoldDB" id="A0AA88GMZ8"/>
<feature type="region of interest" description="Disordered" evidence="1">
    <location>
        <begin position="50"/>
        <end position="77"/>
    </location>
</feature>
<dbReference type="InterPro" id="IPR016137">
    <property type="entry name" value="RGS"/>
</dbReference>
<evidence type="ECO:0000313" key="4">
    <source>
        <dbReference type="Proteomes" id="UP000816034"/>
    </source>
</evidence>
<dbReference type="SUPFAM" id="SSF48097">
    <property type="entry name" value="Regulator of G-protein signaling, RGS"/>
    <property type="match status" value="1"/>
</dbReference>
<feature type="region of interest" description="Disordered" evidence="1">
    <location>
        <begin position="99"/>
        <end position="137"/>
    </location>
</feature>
<dbReference type="InterPro" id="IPR036305">
    <property type="entry name" value="RGS_sf"/>
</dbReference>
<dbReference type="Pfam" id="PF00615">
    <property type="entry name" value="RGS"/>
    <property type="match status" value="1"/>
</dbReference>
<dbReference type="SMART" id="SM00315">
    <property type="entry name" value="RGS"/>
    <property type="match status" value="1"/>
</dbReference>
<dbReference type="Gene3D" id="1.10.167.10">
    <property type="entry name" value="Regulator of G-protein Signalling 4, domain 2"/>
    <property type="match status" value="1"/>
</dbReference>
<dbReference type="RefSeq" id="XP_044549665.1">
    <property type="nucleotide sequence ID" value="XM_044693020.1"/>
</dbReference>
<dbReference type="PANTHER" id="PTHR10845">
    <property type="entry name" value="REGULATOR OF G PROTEIN SIGNALING"/>
    <property type="match status" value="1"/>
</dbReference>
<reference evidence="3 4" key="1">
    <citation type="journal article" date="2018" name="BMC Genomics">
        <title>The genome of Naegleria lovaniensis, the basis for a comparative approach to unravel pathogenicity factors of the human pathogenic amoeba N. fowleri.</title>
        <authorList>
            <person name="Liechti N."/>
            <person name="Schurch N."/>
            <person name="Bruggmann R."/>
            <person name="Wittwer M."/>
        </authorList>
    </citation>
    <scope>NUCLEOTIDE SEQUENCE [LARGE SCALE GENOMIC DNA]</scope>
    <source>
        <strain evidence="3 4">ATCC 30569</strain>
    </source>
</reference>
<gene>
    <name evidence="3" type="ORF">C9374_003487</name>
</gene>
<feature type="compositionally biased region" description="Polar residues" evidence="1">
    <location>
        <begin position="126"/>
        <end position="137"/>
    </location>
</feature>
<name>A0AA88GMZ8_NAELO</name>
<feature type="compositionally biased region" description="Low complexity" evidence="1">
    <location>
        <begin position="113"/>
        <end position="125"/>
    </location>
</feature>
<comment type="caution">
    <text evidence="3">The sequence shown here is derived from an EMBL/GenBank/DDBJ whole genome shotgun (WGS) entry which is preliminary data.</text>
</comment>
<evidence type="ECO:0000313" key="3">
    <source>
        <dbReference type="EMBL" id="KAG2385672.1"/>
    </source>
</evidence>
<protein>
    <recommendedName>
        <fullName evidence="2">RGS domain-containing protein</fullName>
    </recommendedName>
</protein>
<dbReference type="PROSITE" id="PS50132">
    <property type="entry name" value="RGS"/>
    <property type="match status" value="1"/>
</dbReference>
<dbReference type="Proteomes" id="UP000816034">
    <property type="component" value="Unassembled WGS sequence"/>
</dbReference>
<dbReference type="EMBL" id="PYSW02000018">
    <property type="protein sequence ID" value="KAG2385672.1"/>
    <property type="molecule type" value="Genomic_DNA"/>
</dbReference>
<feature type="domain" description="RGS" evidence="2">
    <location>
        <begin position="382"/>
        <end position="536"/>
    </location>
</feature>
<proteinExistence type="predicted"/>
<accession>A0AA88GMZ8</accession>
<evidence type="ECO:0000259" key="2">
    <source>
        <dbReference type="PROSITE" id="PS50132"/>
    </source>
</evidence>
<dbReference type="InterPro" id="IPR044926">
    <property type="entry name" value="RGS_subdomain_2"/>
</dbReference>
<dbReference type="PANTHER" id="PTHR10845:SF192">
    <property type="entry name" value="DOUBLE HIT, ISOFORM B"/>
    <property type="match status" value="1"/>
</dbReference>
<organism evidence="3 4">
    <name type="scientific">Naegleria lovaniensis</name>
    <name type="common">Amoeba</name>
    <dbReference type="NCBI Taxonomy" id="51637"/>
    <lineage>
        <taxon>Eukaryota</taxon>
        <taxon>Discoba</taxon>
        <taxon>Heterolobosea</taxon>
        <taxon>Tetramitia</taxon>
        <taxon>Eutetramitia</taxon>
        <taxon>Vahlkampfiidae</taxon>
        <taxon>Naegleria</taxon>
    </lineage>
</organism>
<sequence>MDSQVVITPISSSCDCHDTLVDNMVNNDTILISDISMNDDMMIQTFLSNSSSDEKNNLSSTTTFRPKHISLTSNPSSTCHFTSPSKASLSSSLIRHSSLQDCNNNNNKKHRSTTSTTLDDSSSESANSIQSKHSSQLGENVKVEMEILDSMIVHPSGHSVLQLSAKHRVLLVFIKWFGCPMCQNVIDELQKYLSSFLLLNIIPVVCHQEHVDKFSKYISHTQIMHCSITNDIKKAFLVQRASLLRHAMMMPTLFSYMIKHRKKFFLPSRKEMKHMDMLSSFGMYMVFKGEVCHSFSSEKLNERPDYGSYIFQLEEEELLFKEYSQTPEEFIPDLVKLFPTMKEILRQVRMEKRKSVTHAMIQNVMNPTTFHNPTSDENDSLTVTTVLENASMRRFFKAFLANSFCLESVIFYEQVMQYKMLCQQEQHVANMQCKLTNSSYYSSPGTMSVLSDVENFLELQQGIEQKAKYIIETFLEDHSMFLINTSKKIISKMKTSMEECGYTETLFDEIVKDLIQQVLVYNFEEFTASKIFEDMKSRLINNKVH</sequence>